<evidence type="ECO:0000256" key="5">
    <source>
        <dbReference type="RuleBase" id="RU000477"/>
    </source>
</evidence>
<organism evidence="7 8">
    <name type="scientific">Dillenia turbinata</name>
    <dbReference type="NCBI Taxonomy" id="194707"/>
    <lineage>
        <taxon>Eukaryota</taxon>
        <taxon>Viridiplantae</taxon>
        <taxon>Streptophyta</taxon>
        <taxon>Embryophyta</taxon>
        <taxon>Tracheophyta</taxon>
        <taxon>Spermatophyta</taxon>
        <taxon>Magnoliopsida</taxon>
        <taxon>eudicotyledons</taxon>
        <taxon>Gunneridae</taxon>
        <taxon>Pentapetalae</taxon>
        <taxon>Dilleniales</taxon>
        <taxon>Dilleniaceae</taxon>
        <taxon>Dillenia</taxon>
    </lineage>
</organism>
<evidence type="ECO:0000313" key="8">
    <source>
        <dbReference type="Proteomes" id="UP001370490"/>
    </source>
</evidence>
<keyword evidence="8" id="KW-1185">Reference proteome</keyword>
<keyword evidence="5" id="KW-0813">Transport</keyword>
<gene>
    <name evidence="7" type="ORF">RJ641_004112</name>
</gene>
<name>A0AAN8ZDR5_9MAGN</name>
<accession>A0AAN8ZDR5</accession>
<dbReference type="Pfam" id="PF00230">
    <property type="entry name" value="MIP"/>
    <property type="match status" value="1"/>
</dbReference>
<dbReference type="InterPro" id="IPR000425">
    <property type="entry name" value="MIP"/>
</dbReference>
<dbReference type="SUPFAM" id="SSF81338">
    <property type="entry name" value="Aquaporin-like"/>
    <property type="match status" value="1"/>
</dbReference>
<dbReference type="PRINTS" id="PR00783">
    <property type="entry name" value="MINTRINSICP"/>
</dbReference>
<evidence type="ECO:0000313" key="7">
    <source>
        <dbReference type="EMBL" id="KAK6930018.1"/>
    </source>
</evidence>
<dbReference type="GO" id="GO:0016020">
    <property type="term" value="C:membrane"/>
    <property type="evidence" value="ECO:0007669"/>
    <property type="project" value="UniProtKB-SubCell"/>
</dbReference>
<feature type="transmembrane region" description="Helical" evidence="6">
    <location>
        <begin position="103"/>
        <end position="122"/>
    </location>
</feature>
<feature type="transmembrane region" description="Helical" evidence="6">
    <location>
        <begin position="72"/>
        <end position="91"/>
    </location>
</feature>
<dbReference type="InterPro" id="IPR034294">
    <property type="entry name" value="Aquaporin_transptr"/>
</dbReference>
<dbReference type="AlphaFoldDB" id="A0AAN8ZDR5"/>
<keyword evidence="2 5" id="KW-0812">Transmembrane</keyword>
<sequence length="295" mass="31445">MSDIMKDREVADLADLAIGNRLEPSPIYRNAASTSGQSTTYDQEMGPKNEVASEKSAFQSYLWWINPTLCRIVLAEVLGTFILMFCICGIIASTQATRGEIGLTGYATIAGLAIIVVIFSIGRISGAHVNPAATIAFATSGHFPWSKVPIYILAQVVGSTLATIVGRCVYGVNPSLMTTRALQGCSAAFWVELIATFIIMFLAAALTGQAKSVGPLSGIVVGIAIALSVLITGPISGGSMNPARSLGPALVAWRFDDLWIYMVGPTIGANFTYKSPDLQFKFHYSHQSIKPFALI</sequence>
<reference evidence="7 8" key="1">
    <citation type="submission" date="2023-12" db="EMBL/GenBank/DDBJ databases">
        <title>A high-quality genome assembly for Dillenia turbinata (Dilleniales).</title>
        <authorList>
            <person name="Chanderbali A."/>
        </authorList>
    </citation>
    <scope>NUCLEOTIDE SEQUENCE [LARGE SCALE GENOMIC DNA]</scope>
    <source>
        <strain evidence="7">LSX21</strain>
        <tissue evidence="7">Leaf</tissue>
    </source>
</reference>
<protein>
    <submittedName>
        <fullName evidence="7">Major intrinsic protein</fullName>
    </submittedName>
</protein>
<dbReference type="Proteomes" id="UP001370490">
    <property type="component" value="Unassembled WGS sequence"/>
</dbReference>
<evidence type="ECO:0000256" key="4">
    <source>
        <dbReference type="ARBA" id="ARBA00023136"/>
    </source>
</evidence>
<keyword evidence="4 6" id="KW-0472">Membrane</keyword>
<keyword evidence="3 6" id="KW-1133">Transmembrane helix</keyword>
<feature type="transmembrane region" description="Helical" evidence="6">
    <location>
        <begin position="182"/>
        <end position="204"/>
    </location>
</feature>
<dbReference type="Gene3D" id="1.20.1080.10">
    <property type="entry name" value="Glycerol uptake facilitator protein"/>
    <property type="match status" value="1"/>
</dbReference>
<dbReference type="PANTHER" id="PTHR45724:SF26">
    <property type="entry name" value="AQUAPORIN NIP7-1-RELATED"/>
    <property type="match status" value="1"/>
</dbReference>
<evidence type="ECO:0000256" key="2">
    <source>
        <dbReference type="ARBA" id="ARBA00022692"/>
    </source>
</evidence>
<dbReference type="PANTHER" id="PTHR45724">
    <property type="entry name" value="AQUAPORIN NIP2-1"/>
    <property type="match status" value="1"/>
</dbReference>
<comment type="subcellular location">
    <subcellularLocation>
        <location evidence="1">Membrane</location>
        <topology evidence="1">Multi-pass membrane protein</topology>
    </subcellularLocation>
</comment>
<dbReference type="EMBL" id="JBAMMX010000012">
    <property type="protein sequence ID" value="KAK6930018.1"/>
    <property type="molecule type" value="Genomic_DNA"/>
</dbReference>
<evidence type="ECO:0000256" key="1">
    <source>
        <dbReference type="ARBA" id="ARBA00004141"/>
    </source>
</evidence>
<comment type="similarity">
    <text evidence="5">Belongs to the MIP/aquaporin (TC 1.A.8) family.</text>
</comment>
<evidence type="ECO:0000256" key="6">
    <source>
        <dbReference type="SAM" id="Phobius"/>
    </source>
</evidence>
<proteinExistence type="inferred from homology"/>
<feature type="non-terminal residue" evidence="7">
    <location>
        <position position="295"/>
    </location>
</feature>
<comment type="caution">
    <text evidence="7">The sequence shown here is derived from an EMBL/GenBank/DDBJ whole genome shotgun (WGS) entry which is preliminary data.</text>
</comment>
<feature type="transmembrane region" description="Helical" evidence="6">
    <location>
        <begin position="150"/>
        <end position="170"/>
    </location>
</feature>
<dbReference type="GO" id="GO:0015267">
    <property type="term" value="F:channel activity"/>
    <property type="evidence" value="ECO:0007669"/>
    <property type="project" value="InterPro"/>
</dbReference>
<evidence type="ECO:0000256" key="3">
    <source>
        <dbReference type="ARBA" id="ARBA00022989"/>
    </source>
</evidence>
<feature type="transmembrane region" description="Helical" evidence="6">
    <location>
        <begin position="216"/>
        <end position="235"/>
    </location>
</feature>
<dbReference type="InterPro" id="IPR023271">
    <property type="entry name" value="Aquaporin-like"/>
</dbReference>